<evidence type="ECO:0000256" key="1">
    <source>
        <dbReference type="SAM" id="MobiDB-lite"/>
    </source>
</evidence>
<dbReference type="Proteomes" id="UP000031071">
    <property type="component" value="Segment"/>
</dbReference>
<gene>
    <name evidence="2" type="ORF">ArV1_099</name>
</gene>
<protein>
    <submittedName>
        <fullName evidence="2">Uncharacterized protein</fullName>
    </submittedName>
</protein>
<reference evidence="2 3" key="1">
    <citation type="submission" date="2014-10" db="EMBL/GenBank/DDBJ databases">
        <title>Genome of vB_ArtM-ArV1 - first myovirus infecting Arthrobacter sp.</title>
        <authorList>
            <person name="Simoliunas E."/>
            <person name="Kaliniene L."/>
            <person name="Stasilo M."/>
            <person name="Meskys R."/>
        </authorList>
    </citation>
    <scope>NUCLEOTIDE SEQUENCE [LARGE SCALE GENOMIC DNA]</scope>
</reference>
<dbReference type="KEGG" id="vg:23680941"/>
<evidence type="ECO:0000313" key="3">
    <source>
        <dbReference type="Proteomes" id="UP000031071"/>
    </source>
</evidence>
<feature type="region of interest" description="Disordered" evidence="1">
    <location>
        <begin position="184"/>
        <end position="203"/>
    </location>
</feature>
<dbReference type="GeneID" id="23680941"/>
<dbReference type="OrthoDB" id="11491at10239"/>
<accession>A0A0A7HBY7</accession>
<dbReference type="EMBL" id="KM879463">
    <property type="protein sequence ID" value="AIZ01786.1"/>
    <property type="molecule type" value="Genomic_DNA"/>
</dbReference>
<sequence>MEGDMRRVCPACSRRTAELVDPDCAVCRGEGFLILHPAALTMYEPSVVAEAVGMALESSARRIETTTTLSDNRRAHLAVSVTDLVTARIIQEPGSVPVDAPAPVAPAPAGRRRRRKHESANQLSFCTPDILAEGATQTPTAPYDAAVLDAPKHRYDKDDRPLMRGLPLLSADGHPSHLARIEDPQDAYASTSEDYQTRSRRTRQASIVVAAVPHAVAERNRTA</sequence>
<evidence type="ECO:0000313" key="2">
    <source>
        <dbReference type="EMBL" id="AIZ01786.1"/>
    </source>
</evidence>
<feature type="region of interest" description="Disordered" evidence="1">
    <location>
        <begin position="99"/>
        <end position="121"/>
    </location>
</feature>
<organism evidence="2 3">
    <name type="scientific">Arthrobacter phage vB_ArtM-ArV1</name>
    <dbReference type="NCBI Taxonomy" id="1566993"/>
    <lineage>
        <taxon>Viruses</taxon>
        <taxon>Duplodnaviria</taxon>
        <taxon>Heunggongvirae</taxon>
        <taxon>Uroviricota</taxon>
        <taxon>Caudoviricetes</taxon>
        <taxon>Klausavirus</taxon>
        <taxon>Klausavirus ArV1</taxon>
    </lineage>
</organism>
<keyword evidence="3" id="KW-1185">Reference proteome</keyword>
<dbReference type="RefSeq" id="YP_009126132.1">
    <property type="nucleotide sequence ID" value="NC_026606.1"/>
</dbReference>
<proteinExistence type="predicted"/>
<name>A0A0A7HBY7_9CAUD</name>